<reference evidence="1 2" key="1">
    <citation type="journal article" date="2018" name="PLoS Genet.">
        <title>Population sequencing reveals clonal diversity and ancestral inbreeding in the grapevine cultivar Chardonnay.</title>
        <authorList>
            <person name="Roach M.J."/>
            <person name="Johnson D.L."/>
            <person name="Bohlmann J."/>
            <person name="van Vuuren H.J."/>
            <person name="Jones S.J."/>
            <person name="Pretorius I.S."/>
            <person name="Schmidt S.A."/>
            <person name="Borneman A.R."/>
        </authorList>
    </citation>
    <scope>NUCLEOTIDE SEQUENCE [LARGE SCALE GENOMIC DNA]</scope>
    <source>
        <strain evidence="2">cv. Chardonnay</strain>
        <tissue evidence="1">Leaf</tissue>
    </source>
</reference>
<dbReference type="AlphaFoldDB" id="A0A438HXS3"/>
<comment type="caution">
    <text evidence="1">The sequence shown here is derived from an EMBL/GenBank/DDBJ whole genome shotgun (WGS) entry which is preliminary data.</text>
</comment>
<dbReference type="Proteomes" id="UP000288805">
    <property type="component" value="Unassembled WGS sequence"/>
</dbReference>
<dbReference type="EMBL" id="QGNW01000166">
    <property type="protein sequence ID" value="RVW89268.1"/>
    <property type="molecule type" value="Genomic_DNA"/>
</dbReference>
<evidence type="ECO:0000313" key="2">
    <source>
        <dbReference type="Proteomes" id="UP000288805"/>
    </source>
</evidence>
<protein>
    <submittedName>
        <fullName evidence="1">Uncharacterized protein</fullName>
    </submittedName>
</protein>
<proteinExistence type="predicted"/>
<name>A0A438HXS3_VITVI</name>
<gene>
    <name evidence="1" type="ORF">CK203_032679</name>
</gene>
<evidence type="ECO:0000313" key="1">
    <source>
        <dbReference type="EMBL" id="RVW89268.1"/>
    </source>
</evidence>
<accession>A0A438HXS3</accession>
<sequence length="69" mass="7831">MRSQICLGIEERKGISFEISLELMGLYKTGVLCLGGDLRKIVTLDSLKRRGWTLANFYYLCKDGEELAD</sequence>
<organism evidence="1 2">
    <name type="scientific">Vitis vinifera</name>
    <name type="common">Grape</name>
    <dbReference type="NCBI Taxonomy" id="29760"/>
    <lineage>
        <taxon>Eukaryota</taxon>
        <taxon>Viridiplantae</taxon>
        <taxon>Streptophyta</taxon>
        <taxon>Embryophyta</taxon>
        <taxon>Tracheophyta</taxon>
        <taxon>Spermatophyta</taxon>
        <taxon>Magnoliopsida</taxon>
        <taxon>eudicotyledons</taxon>
        <taxon>Gunneridae</taxon>
        <taxon>Pentapetalae</taxon>
        <taxon>rosids</taxon>
        <taxon>Vitales</taxon>
        <taxon>Vitaceae</taxon>
        <taxon>Viteae</taxon>
        <taxon>Vitis</taxon>
    </lineage>
</organism>